<accession>A0A8I0U8R8</accession>
<evidence type="ECO:0000313" key="1">
    <source>
        <dbReference type="EMBL" id="MBE8614636.1"/>
    </source>
</evidence>
<comment type="caution">
    <text evidence="1">The sequence shown here is derived from an EMBL/GenBank/DDBJ whole genome shotgun (WGS) entry which is preliminary data.</text>
</comment>
<dbReference type="EMBL" id="PKLF01000033">
    <property type="protein sequence ID" value="MBE8614636.1"/>
    <property type="molecule type" value="Genomic_DNA"/>
</dbReference>
<gene>
    <name evidence="1" type="ORF">CYG68_20020</name>
</gene>
<dbReference type="AlphaFoldDB" id="A0A8I0U8R8"/>
<dbReference type="Proteomes" id="UP000650477">
    <property type="component" value="Unassembled WGS sequence"/>
</dbReference>
<protein>
    <submittedName>
        <fullName evidence="1">Uncharacterized protein</fullName>
    </submittedName>
</protein>
<sequence>MKYYNTERNNIKLKGLSSILNSVFT</sequence>
<organism evidence="1 2">
    <name type="scientific">Morganella morganii</name>
    <name type="common">Proteus morganii</name>
    <dbReference type="NCBI Taxonomy" id="582"/>
    <lineage>
        <taxon>Bacteria</taxon>
        <taxon>Pseudomonadati</taxon>
        <taxon>Pseudomonadota</taxon>
        <taxon>Gammaproteobacteria</taxon>
        <taxon>Enterobacterales</taxon>
        <taxon>Morganellaceae</taxon>
        <taxon>Morganella</taxon>
    </lineage>
</organism>
<evidence type="ECO:0000313" key="2">
    <source>
        <dbReference type="Proteomes" id="UP000650477"/>
    </source>
</evidence>
<dbReference type="RefSeq" id="WP_193830407.1">
    <property type="nucleotide sequence ID" value="NZ_PKLF01000033.1"/>
</dbReference>
<name>A0A8I0U8R8_MORMO</name>
<reference evidence="1" key="1">
    <citation type="submission" date="2017-12" db="EMBL/GenBank/DDBJ databases">
        <title>Genome sequencing and analysis.</title>
        <authorList>
            <person name="Huang Y.-T."/>
        </authorList>
    </citation>
    <scope>NUCLEOTIDE SEQUENCE</scope>
    <source>
        <strain evidence="1">VGH116</strain>
    </source>
</reference>
<proteinExistence type="predicted"/>